<keyword evidence="1" id="KW-0812">Transmembrane</keyword>
<organism evidence="2 3">
    <name type="scientific">Halohasta litchfieldiae</name>
    <dbReference type="NCBI Taxonomy" id="1073996"/>
    <lineage>
        <taxon>Archaea</taxon>
        <taxon>Methanobacteriati</taxon>
        <taxon>Methanobacteriota</taxon>
        <taxon>Stenosarchaea group</taxon>
        <taxon>Halobacteria</taxon>
        <taxon>Halobacteriales</taxon>
        <taxon>Haloferacaceae</taxon>
        <taxon>Halohasta</taxon>
    </lineage>
</organism>
<proteinExistence type="predicted"/>
<evidence type="ECO:0000313" key="3">
    <source>
        <dbReference type="Proteomes" id="UP000198888"/>
    </source>
</evidence>
<dbReference type="Proteomes" id="UP000198888">
    <property type="component" value="Unassembled WGS sequence"/>
</dbReference>
<dbReference type="RefSeq" id="WP_089670737.1">
    <property type="nucleotide sequence ID" value="NZ_CP024845.1"/>
</dbReference>
<evidence type="ECO:0008006" key="4">
    <source>
        <dbReference type="Google" id="ProtNLM"/>
    </source>
</evidence>
<sequence length="81" mass="8525">MPAITVSTAIFLGIQAIIVRFVYREAATQSRFSPLLAAICSLVVAIGAVFLLNSLLVVLLIQAIAIGLYRLGGARTTPAPQ</sequence>
<gene>
    <name evidence="2" type="ORF">SAMN05444271_101239</name>
</gene>
<dbReference type="GeneID" id="35002512"/>
<keyword evidence="1" id="KW-1133">Transmembrane helix</keyword>
<evidence type="ECO:0000256" key="1">
    <source>
        <dbReference type="SAM" id="Phobius"/>
    </source>
</evidence>
<dbReference type="AlphaFoldDB" id="A0A1H6R2C8"/>
<feature type="transmembrane region" description="Helical" evidence="1">
    <location>
        <begin position="6"/>
        <end position="23"/>
    </location>
</feature>
<protein>
    <recommendedName>
        <fullName evidence="4">Sporulation control protein</fullName>
    </recommendedName>
</protein>
<accession>A0A2H4Q281</accession>
<dbReference type="STRING" id="1073996.SAMN05444271_101239"/>
<feature type="transmembrane region" description="Helical" evidence="1">
    <location>
        <begin position="35"/>
        <end position="68"/>
    </location>
</feature>
<reference evidence="2 3" key="1">
    <citation type="submission" date="2016-10" db="EMBL/GenBank/DDBJ databases">
        <authorList>
            <person name="de Groot N.N."/>
        </authorList>
    </citation>
    <scope>NUCLEOTIDE SEQUENCE [LARGE SCALE GENOMIC DNA]</scope>
    <source>
        <strain evidence="2 3">DSM 22187</strain>
    </source>
</reference>
<dbReference type="KEGG" id="hae:halTADL_1726"/>
<keyword evidence="3" id="KW-1185">Reference proteome</keyword>
<name>A0A1H6R2C8_9EURY</name>
<dbReference type="EMBL" id="FNYR01000001">
    <property type="protein sequence ID" value="SEI49943.1"/>
    <property type="molecule type" value="Genomic_DNA"/>
</dbReference>
<dbReference type="OrthoDB" id="204883at2157"/>
<keyword evidence="1" id="KW-0472">Membrane</keyword>
<evidence type="ECO:0000313" key="2">
    <source>
        <dbReference type="EMBL" id="SEI49943.1"/>
    </source>
</evidence>
<accession>A0A1H6R2C8</accession>